<gene>
    <name evidence="2" type="ORF">PS273GM_11315</name>
</gene>
<evidence type="ECO:0000313" key="2">
    <source>
        <dbReference type="EMBL" id="ANF25693.1"/>
    </source>
</evidence>
<organism evidence="2 3">
    <name type="scientific">Stutzerimonas stutzeri</name>
    <name type="common">Pseudomonas stutzeri</name>
    <dbReference type="NCBI Taxonomy" id="316"/>
    <lineage>
        <taxon>Bacteria</taxon>
        <taxon>Pseudomonadati</taxon>
        <taxon>Pseudomonadota</taxon>
        <taxon>Gammaproteobacteria</taxon>
        <taxon>Pseudomonadales</taxon>
        <taxon>Pseudomonadaceae</taxon>
        <taxon>Stutzerimonas</taxon>
    </lineage>
</organism>
<reference evidence="2 3" key="1">
    <citation type="submission" date="2016-05" db="EMBL/GenBank/DDBJ databases">
        <title>Genome sequence of Pseudomonas stutzeri 273 and identification of the exopolysaccharide biosynthesis locus.</title>
        <authorList>
            <person name="Wu S."/>
            <person name="Sun C."/>
        </authorList>
    </citation>
    <scope>NUCLEOTIDE SEQUENCE [LARGE SCALE GENOMIC DNA]</scope>
    <source>
        <strain evidence="2 3">273</strain>
    </source>
</reference>
<dbReference type="EMBL" id="CP015641">
    <property type="protein sequence ID" value="ANF25693.1"/>
    <property type="molecule type" value="Genomic_DNA"/>
</dbReference>
<evidence type="ECO:0000313" key="3">
    <source>
        <dbReference type="Proteomes" id="UP000077787"/>
    </source>
</evidence>
<dbReference type="RefSeq" id="WP_064481396.1">
    <property type="nucleotide sequence ID" value="NZ_CP015641.1"/>
</dbReference>
<proteinExistence type="predicted"/>
<feature type="region of interest" description="Disordered" evidence="1">
    <location>
        <begin position="31"/>
        <end position="50"/>
    </location>
</feature>
<sequence>MIRIRGHVGDLAVDLSIDMDDHDWAQLGRKMPAAQVAAAPSQPADKPTVDPHWHEAQQLLRTAQNMDGPQLLAELQALAGSAQMGKRLLVCLRHCAQVKVDSGADAPVYRWVD</sequence>
<dbReference type="Proteomes" id="UP000077787">
    <property type="component" value="Chromosome"/>
</dbReference>
<dbReference type="OrthoDB" id="7003789at2"/>
<name>A0A172WQG4_STUST</name>
<dbReference type="AlphaFoldDB" id="A0A172WQG4"/>
<feature type="compositionally biased region" description="Low complexity" evidence="1">
    <location>
        <begin position="32"/>
        <end position="44"/>
    </location>
</feature>
<accession>A0A172WQG4</accession>
<protein>
    <submittedName>
        <fullName evidence="2">Uncharacterized protein</fullName>
    </submittedName>
</protein>
<evidence type="ECO:0000256" key="1">
    <source>
        <dbReference type="SAM" id="MobiDB-lite"/>
    </source>
</evidence>